<reference evidence="2 3" key="1">
    <citation type="submission" date="2024-02" db="EMBL/GenBank/DDBJ databases">
        <authorList>
            <person name="Grouzdev D."/>
        </authorList>
    </citation>
    <scope>NUCLEOTIDE SEQUENCE [LARGE SCALE GENOMIC DNA]</scope>
    <source>
        <strain evidence="2 3">9N</strain>
    </source>
</reference>
<dbReference type="InterPro" id="IPR011335">
    <property type="entry name" value="Restrct_endonuc-II-like"/>
</dbReference>
<dbReference type="EMBL" id="JAZHYN010000073">
    <property type="protein sequence ID" value="MEF3368019.1"/>
    <property type="molecule type" value="Genomic_DNA"/>
</dbReference>
<dbReference type="InterPro" id="IPR047216">
    <property type="entry name" value="Endonuclease_DUF559_bact"/>
</dbReference>
<keyword evidence="3" id="KW-1185">Reference proteome</keyword>
<dbReference type="SUPFAM" id="SSF52980">
    <property type="entry name" value="Restriction endonuclease-like"/>
    <property type="match status" value="1"/>
</dbReference>
<dbReference type="Pfam" id="PF04480">
    <property type="entry name" value="DUF559"/>
    <property type="match status" value="1"/>
</dbReference>
<dbReference type="Gene3D" id="3.40.960.10">
    <property type="entry name" value="VSR Endonuclease"/>
    <property type="match status" value="1"/>
</dbReference>
<dbReference type="PANTHER" id="PTHR38590">
    <property type="entry name" value="BLL0828 PROTEIN"/>
    <property type="match status" value="1"/>
</dbReference>
<accession>A0ABU7XLI4</accession>
<organism evidence="2 3">
    <name type="scientific">Methylocystis borbori</name>
    <dbReference type="NCBI Taxonomy" id="3118750"/>
    <lineage>
        <taxon>Bacteria</taxon>
        <taxon>Pseudomonadati</taxon>
        <taxon>Pseudomonadota</taxon>
        <taxon>Alphaproteobacteria</taxon>
        <taxon>Hyphomicrobiales</taxon>
        <taxon>Methylocystaceae</taxon>
        <taxon>Methylocystis</taxon>
    </lineage>
</organism>
<feature type="domain" description="DUF559" evidence="1">
    <location>
        <begin position="9"/>
        <end position="115"/>
    </location>
</feature>
<sequence length="120" mass="13801">MRGLRIIETRRARSLRRDATGAESILWKRLHNRALGGFKFVRQAPIGPFIADFLCRECKLIVEIDGETHSTDDEIARDARRTVYLQEQGYRVIRFVNAEVYENVEAIAKAILLALNETAR</sequence>
<evidence type="ECO:0000259" key="1">
    <source>
        <dbReference type="Pfam" id="PF04480"/>
    </source>
</evidence>
<dbReference type="RefSeq" id="WP_332083051.1">
    <property type="nucleotide sequence ID" value="NZ_JAZHYN010000073.1"/>
</dbReference>
<evidence type="ECO:0000313" key="3">
    <source>
        <dbReference type="Proteomes" id="UP001350748"/>
    </source>
</evidence>
<dbReference type="Proteomes" id="UP001350748">
    <property type="component" value="Unassembled WGS sequence"/>
</dbReference>
<evidence type="ECO:0000313" key="2">
    <source>
        <dbReference type="EMBL" id="MEF3368019.1"/>
    </source>
</evidence>
<gene>
    <name evidence="2" type="ORF">V3H18_15905</name>
</gene>
<dbReference type="InterPro" id="IPR007569">
    <property type="entry name" value="DUF559"/>
</dbReference>
<proteinExistence type="predicted"/>
<dbReference type="PANTHER" id="PTHR38590:SF1">
    <property type="entry name" value="BLL0828 PROTEIN"/>
    <property type="match status" value="1"/>
</dbReference>
<dbReference type="CDD" id="cd01038">
    <property type="entry name" value="Endonuclease_DUF559"/>
    <property type="match status" value="1"/>
</dbReference>
<name>A0ABU7XLI4_9HYPH</name>
<protein>
    <submittedName>
        <fullName evidence="2">DUF559 domain-containing protein</fullName>
    </submittedName>
</protein>
<comment type="caution">
    <text evidence="2">The sequence shown here is derived from an EMBL/GenBank/DDBJ whole genome shotgun (WGS) entry which is preliminary data.</text>
</comment>